<evidence type="ECO:0000256" key="2">
    <source>
        <dbReference type="ARBA" id="ARBA00022771"/>
    </source>
</evidence>
<evidence type="ECO:0000259" key="9">
    <source>
        <dbReference type="PROSITE" id="PS50178"/>
    </source>
</evidence>
<dbReference type="OrthoDB" id="79871at2759"/>
<proteinExistence type="predicted"/>
<dbReference type="GO" id="GO:0015031">
    <property type="term" value="P:protein transport"/>
    <property type="evidence" value="ECO:0007669"/>
    <property type="project" value="TreeGrafter"/>
</dbReference>
<dbReference type="InterPro" id="IPR047335">
    <property type="entry name" value="RUFY1-3"/>
</dbReference>
<dbReference type="GO" id="GO:0008270">
    <property type="term" value="F:zinc ion binding"/>
    <property type="evidence" value="ECO:0007669"/>
    <property type="project" value="UniProtKB-KW"/>
</dbReference>
<dbReference type="Pfam" id="PF02759">
    <property type="entry name" value="RUN"/>
    <property type="match status" value="1"/>
</dbReference>
<evidence type="ECO:0000256" key="7">
    <source>
        <dbReference type="SAM" id="MobiDB-lite"/>
    </source>
</evidence>
<evidence type="ECO:0008006" key="13">
    <source>
        <dbReference type="Google" id="ProtNLM"/>
    </source>
</evidence>
<dbReference type="GO" id="GO:0030100">
    <property type="term" value="P:regulation of endocytosis"/>
    <property type="evidence" value="ECO:0007669"/>
    <property type="project" value="TreeGrafter"/>
</dbReference>
<feature type="domain" description="RUN" evidence="10">
    <location>
        <begin position="226"/>
        <end position="358"/>
    </location>
</feature>
<dbReference type="InterPro" id="IPR013083">
    <property type="entry name" value="Znf_RING/FYVE/PHD"/>
</dbReference>
<dbReference type="InterPro" id="IPR004012">
    <property type="entry name" value="Run_dom"/>
</dbReference>
<keyword evidence="2 5" id="KW-0863">Zinc-finger</keyword>
<dbReference type="PROSITE" id="PS50089">
    <property type="entry name" value="ZF_RING_2"/>
    <property type="match status" value="1"/>
</dbReference>
<dbReference type="FunFam" id="3.30.40.10:FF:000046">
    <property type="entry name" value="RUN and FYVE domain containing 2"/>
    <property type="match status" value="1"/>
</dbReference>
<dbReference type="InterPro" id="IPR011011">
    <property type="entry name" value="Znf_FYVE_PHD"/>
</dbReference>
<evidence type="ECO:0000259" key="8">
    <source>
        <dbReference type="PROSITE" id="PS50089"/>
    </source>
</evidence>
<name>A0A9Q1AWM1_9SAUR</name>
<dbReference type="Gene3D" id="3.30.40.10">
    <property type="entry name" value="Zinc/RING finger domain, C3HC4 (zinc finger)"/>
    <property type="match status" value="1"/>
</dbReference>
<dbReference type="GO" id="GO:0005737">
    <property type="term" value="C:cytoplasm"/>
    <property type="evidence" value="ECO:0007669"/>
    <property type="project" value="TreeGrafter"/>
</dbReference>
<accession>A0A9Q1AWM1</accession>
<dbReference type="PANTHER" id="PTHR45956">
    <property type="entry name" value="RUN AND FYVE DOMAIN-CONTAINING PROTEIN 2-LIKE PROTEIN"/>
    <property type="match status" value="1"/>
</dbReference>
<evidence type="ECO:0000256" key="1">
    <source>
        <dbReference type="ARBA" id="ARBA00022723"/>
    </source>
</evidence>
<feature type="region of interest" description="Disordered" evidence="7">
    <location>
        <begin position="124"/>
        <end position="146"/>
    </location>
</feature>
<keyword evidence="1" id="KW-0479">Metal-binding</keyword>
<protein>
    <recommendedName>
        <fullName evidence="13">RUN and FYVE domain containing 1</fullName>
    </recommendedName>
</protein>
<dbReference type="InterPro" id="IPR001841">
    <property type="entry name" value="Znf_RING"/>
</dbReference>
<dbReference type="InterPro" id="IPR000306">
    <property type="entry name" value="Znf_FYVE"/>
</dbReference>
<dbReference type="PANTHER" id="PTHR45956:SF4">
    <property type="entry name" value="RUN AND FYVE DOMAIN-CONTAINING PROTEIN 1"/>
    <property type="match status" value="1"/>
</dbReference>
<dbReference type="InterPro" id="IPR047330">
    <property type="entry name" value="RUN_RUFY1"/>
</dbReference>
<dbReference type="Pfam" id="PF01363">
    <property type="entry name" value="FYVE"/>
    <property type="match status" value="1"/>
</dbReference>
<evidence type="ECO:0000313" key="12">
    <source>
        <dbReference type="Proteomes" id="UP001142489"/>
    </source>
</evidence>
<gene>
    <name evidence="11" type="ORF">JRQ81_002587</name>
</gene>
<dbReference type="SMART" id="SM00064">
    <property type="entry name" value="FYVE"/>
    <property type="match status" value="1"/>
</dbReference>
<evidence type="ECO:0000313" key="11">
    <source>
        <dbReference type="EMBL" id="KAJ7316425.1"/>
    </source>
</evidence>
<dbReference type="CDD" id="cd17694">
    <property type="entry name" value="RUN_RUFY1"/>
    <property type="match status" value="1"/>
</dbReference>
<dbReference type="PROSITE" id="PS50178">
    <property type="entry name" value="ZF_FYVE"/>
    <property type="match status" value="1"/>
</dbReference>
<evidence type="ECO:0000259" key="10">
    <source>
        <dbReference type="PROSITE" id="PS50826"/>
    </source>
</evidence>
<feature type="coiled-coil region" evidence="6">
    <location>
        <begin position="494"/>
        <end position="703"/>
    </location>
</feature>
<dbReference type="InterPro" id="IPR037213">
    <property type="entry name" value="Run_dom_sf"/>
</dbReference>
<dbReference type="EMBL" id="JAPFRF010000011">
    <property type="protein sequence ID" value="KAJ7316425.1"/>
    <property type="molecule type" value="Genomic_DNA"/>
</dbReference>
<evidence type="ECO:0000256" key="4">
    <source>
        <dbReference type="ARBA" id="ARBA00023054"/>
    </source>
</evidence>
<keyword evidence="3" id="KW-0862">Zinc</keyword>
<sequence>MYLTDKTFTRNRKHTTTFTRSLIKSQDPCRVAPLKVGRANRKKKKKHCKAAWKCRVQKAISFHLTRDRCVSLSASFLGKTRVLRCGGRKKLVSYDPGKMAEEAGGSLPAPAAAEQKEDFEVIDPTQIPGTAELKSNGKEKGGEDSGWSSPIFSLAKKASENLAASYGSALKSATLVGLIPKPVSNDSTAGQTKYQAMEERSNLMNMMKLSIKVLIQSALSLGRTLDSDFPPLQQFFVVTEHCLKHGLKAKKSFIGQHKSFFGPLELVEKLCPEASDLATSVRNLPELKTPVGRGRAWLYLAVMQKKLADYLKVLLDHKHLLSDFYEPGALMMEEEGAVMVGLLVGLNVIDANLCLKGEDLDSQVAVIDFSLYLKDTENSDNGKEDGGITAVLDQKHYVEELNRHLSCTVGDLQTKIECLEKTNSKLQEELAAATDRIEALHEEQKMLKKENERIRERSEKHVEVTKEDTKVELETYKQSRQGLDEMYSDVWKQLKEEKRIRKELEKELELQIGMKTEMEIAMKLLEKDTHEKQDTLVALRQQLEEVKAINLQMFNKSQNAESTLQQKKEAISSFEDKTDQMVSSVQQLEQRLQRAEKARQDAEEKTAKLKRELGNKIETLKQQLLQLDDKCKMLERELKSEKEQRQTLQQLLHQEKDTTALLKTELQQVEGLKKELRKLQEEKQQLEKNCEEQEQALQEMGLHLSQSKLKMEDIKEVNKALKGHTWLKDDEATQCKQCQKEFSISRRKHHCRNCGHIFCNTCSSNELALPSYPKPVRVCDTCHTLLLQRCSSNAS</sequence>
<organism evidence="11 12">
    <name type="scientific">Phrynocephalus forsythii</name>
    <dbReference type="NCBI Taxonomy" id="171643"/>
    <lineage>
        <taxon>Eukaryota</taxon>
        <taxon>Metazoa</taxon>
        <taxon>Chordata</taxon>
        <taxon>Craniata</taxon>
        <taxon>Vertebrata</taxon>
        <taxon>Euteleostomi</taxon>
        <taxon>Lepidosauria</taxon>
        <taxon>Squamata</taxon>
        <taxon>Bifurcata</taxon>
        <taxon>Unidentata</taxon>
        <taxon>Episquamata</taxon>
        <taxon>Toxicofera</taxon>
        <taxon>Iguania</taxon>
        <taxon>Acrodonta</taxon>
        <taxon>Agamidae</taxon>
        <taxon>Agaminae</taxon>
        <taxon>Phrynocephalus</taxon>
    </lineage>
</organism>
<dbReference type="PROSITE" id="PS50826">
    <property type="entry name" value="RUN"/>
    <property type="match status" value="1"/>
</dbReference>
<reference evidence="11" key="1">
    <citation type="journal article" date="2023" name="DNA Res.">
        <title>Chromosome-level genome assembly of Phrynocephalus forsythii using third-generation DNA sequencing and Hi-C analysis.</title>
        <authorList>
            <person name="Qi Y."/>
            <person name="Zhao W."/>
            <person name="Zhao Y."/>
            <person name="Niu C."/>
            <person name="Cao S."/>
            <person name="Zhang Y."/>
        </authorList>
    </citation>
    <scope>NUCLEOTIDE SEQUENCE</scope>
    <source>
        <tissue evidence="11">Muscle</tissue>
    </source>
</reference>
<dbReference type="FunFam" id="1.20.58.900:FF:000001">
    <property type="entry name" value="RUN and FYVE domain containing 2"/>
    <property type="match status" value="1"/>
</dbReference>
<dbReference type="SUPFAM" id="SSF57903">
    <property type="entry name" value="FYVE/PHD zinc finger"/>
    <property type="match status" value="1"/>
</dbReference>
<dbReference type="SUPFAM" id="SSF140741">
    <property type="entry name" value="RUN domain-like"/>
    <property type="match status" value="1"/>
</dbReference>
<evidence type="ECO:0000256" key="5">
    <source>
        <dbReference type="PROSITE-ProRule" id="PRU00175"/>
    </source>
</evidence>
<evidence type="ECO:0000256" key="6">
    <source>
        <dbReference type="SAM" id="Coils"/>
    </source>
</evidence>
<dbReference type="Gene3D" id="1.20.5.170">
    <property type="match status" value="1"/>
</dbReference>
<feature type="domain" description="FYVE-type" evidence="9">
    <location>
        <begin position="729"/>
        <end position="787"/>
    </location>
</feature>
<keyword evidence="12" id="KW-1185">Reference proteome</keyword>
<dbReference type="InterPro" id="IPR017455">
    <property type="entry name" value="Znf_FYVE-rel"/>
</dbReference>
<dbReference type="SMART" id="SM00593">
    <property type="entry name" value="RUN"/>
    <property type="match status" value="1"/>
</dbReference>
<feature type="domain" description="RING-type" evidence="8">
    <location>
        <begin position="735"/>
        <end position="783"/>
    </location>
</feature>
<keyword evidence="4 6" id="KW-0175">Coiled coil</keyword>
<dbReference type="AlphaFoldDB" id="A0A9Q1AWM1"/>
<dbReference type="InterPro" id="IPR047331">
    <property type="entry name" value="FYVE_RUFY1"/>
</dbReference>
<dbReference type="Proteomes" id="UP001142489">
    <property type="component" value="Unassembled WGS sequence"/>
</dbReference>
<feature type="coiled-coil region" evidence="6">
    <location>
        <begin position="409"/>
        <end position="460"/>
    </location>
</feature>
<evidence type="ECO:0000256" key="3">
    <source>
        <dbReference type="ARBA" id="ARBA00022833"/>
    </source>
</evidence>
<comment type="caution">
    <text evidence="11">The sequence shown here is derived from an EMBL/GenBank/DDBJ whole genome shotgun (WGS) entry which is preliminary data.</text>
</comment>
<dbReference type="CDD" id="cd15758">
    <property type="entry name" value="FYVE_RUFY1"/>
    <property type="match status" value="1"/>
</dbReference>
<dbReference type="Gene3D" id="1.20.58.900">
    <property type="match status" value="1"/>
</dbReference>